<dbReference type="Gene3D" id="1.10.533.10">
    <property type="entry name" value="Death Domain, Fas"/>
    <property type="match status" value="1"/>
</dbReference>
<evidence type="ECO:0000313" key="3">
    <source>
        <dbReference type="EMBL" id="KAF1385959.1"/>
    </source>
</evidence>
<sequence>MSRKTNKEALKNVLQDLSKDKFSEFCHRLRDRRRKPRVSYSDVEDKNVLQITDLMVSFFTESKVLQVARDLLRQIKCNQEAETLSPKIKAPVDKGKPTVHKNRAAGGKGLKAKKKDPILSSRKIEFGKYKGETFKWLLENDLNYIGFIVANHQQQRKETVCRSGQMANKDSLTKYSKANPQAWEEVKFFQEMEKAKKRSLKPGQEGKALVGFGLYRSMKLEDLYESKNEKIISYVDFIRRTSNPGPNMEPAQRYILQRDKEQPAAPNRPNTSAVPKAAKRQLPTSASASKIGYTTSLLIKYSILNFA</sequence>
<protein>
    <recommendedName>
        <fullName evidence="2">Pyrin domain-containing protein</fullName>
    </recommendedName>
</protein>
<keyword evidence="4" id="KW-1185">Reference proteome</keyword>
<evidence type="ECO:0000313" key="4">
    <source>
        <dbReference type="Proteomes" id="UP000465112"/>
    </source>
</evidence>
<proteinExistence type="predicted"/>
<name>A0A6A5F4Q5_PERFL</name>
<dbReference type="AlphaFoldDB" id="A0A6A5F4Q5"/>
<feature type="domain" description="Pyrin" evidence="2">
    <location>
        <begin position="1"/>
        <end position="94"/>
    </location>
</feature>
<organism evidence="3 4">
    <name type="scientific">Perca fluviatilis</name>
    <name type="common">European perch</name>
    <dbReference type="NCBI Taxonomy" id="8168"/>
    <lineage>
        <taxon>Eukaryota</taxon>
        <taxon>Metazoa</taxon>
        <taxon>Chordata</taxon>
        <taxon>Craniata</taxon>
        <taxon>Vertebrata</taxon>
        <taxon>Euteleostomi</taxon>
        <taxon>Actinopterygii</taxon>
        <taxon>Neopterygii</taxon>
        <taxon>Teleostei</taxon>
        <taxon>Neoteleostei</taxon>
        <taxon>Acanthomorphata</taxon>
        <taxon>Eupercaria</taxon>
        <taxon>Perciformes</taxon>
        <taxon>Percoidei</taxon>
        <taxon>Percidae</taxon>
        <taxon>Percinae</taxon>
        <taxon>Perca</taxon>
    </lineage>
</organism>
<comment type="caution">
    <text evidence="3">The sequence shown here is derived from an EMBL/GenBank/DDBJ whole genome shotgun (WGS) entry which is preliminary data.</text>
</comment>
<dbReference type="PROSITE" id="PS50824">
    <property type="entry name" value="DAPIN"/>
    <property type="match status" value="1"/>
</dbReference>
<dbReference type="EMBL" id="VHII01000009">
    <property type="protein sequence ID" value="KAF1385959.1"/>
    <property type="molecule type" value="Genomic_DNA"/>
</dbReference>
<feature type="region of interest" description="Disordered" evidence="1">
    <location>
        <begin position="260"/>
        <end position="281"/>
    </location>
</feature>
<dbReference type="Proteomes" id="UP000465112">
    <property type="component" value="Chromosome 9"/>
</dbReference>
<evidence type="ECO:0000259" key="2">
    <source>
        <dbReference type="PROSITE" id="PS50824"/>
    </source>
</evidence>
<accession>A0A6A5F4Q5</accession>
<reference evidence="3 4" key="1">
    <citation type="submission" date="2019-06" db="EMBL/GenBank/DDBJ databases">
        <title>A chromosome-scale genome assembly of the European perch, Perca fluviatilis.</title>
        <authorList>
            <person name="Roques C."/>
            <person name="Zahm M."/>
            <person name="Cabau C."/>
            <person name="Klopp C."/>
            <person name="Bouchez O."/>
            <person name="Donnadieu C."/>
            <person name="Kuhl H."/>
            <person name="Gislard M."/>
            <person name="Guendouz S."/>
            <person name="Journot L."/>
            <person name="Haffray P."/>
            <person name="Bestin A."/>
            <person name="Morvezen R."/>
            <person name="Feron R."/>
            <person name="Wen M."/>
            <person name="Jouanno E."/>
            <person name="Herpin A."/>
            <person name="Schartl M."/>
            <person name="Postlethwait J."/>
            <person name="Schaerlinger B."/>
            <person name="Chardard D."/>
            <person name="Lecocq T."/>
            <person name="Poncet C."/>
            <person name="Jaffrelo L."/>
            <person name="Lampietro C."/>
            <person name="Guiguen Y."/>
        </authorList>
    </citation>
    <scope>NUCLEOTIDE SEQUENCE [LARGE SCALE GENOMIC DNA]</scope>
    <source>
        <tissue evidence="3">Blood</tissue>
    </source>
</reference>
<feature type="region of interest" description="Disordered" evidence="1">
    <location>
        <begin position="89"/>
        <end position="112"/>
    </location>
</feature>
<dbReference type="SUPFAM" id="SSF47986">
    <property type="entry name" value="DEATH domain"/>
    <property type="match status" value="1"/>
</dbReference>
<dbReference type="SMART" id="SM01289">
    <property type="entry name" value="PYRIN"/>
    <property type="match status" value="1"/>
</dbReference>
<dbReference type="InterPro" id="IPR011029">
    <property type="entry name" value="DEATH-like_dom_sf"/>
</dbReference>
<dbReference type="InterPro" id="IPR004020">
    <property type="entry name" value="DAPIN"/>
</dbReference>
<evidence type="ECO:0000256" key="1">
    <source>
        <dbReference type="SAM" id="MobiDB-lite"/>
    </source>
</evidence>
<dbReference type="Pfam" id="PF02758">
    <property type="entry name" value="PYRIN"/>
    <property type="match status" value="1"/>
</dbReference>
<gene>
    <name evidence="3" type="ORF">PFLUV_G00113180</name>
</gene>